<dbReference type="PROSITE" id="PS51257">
    <property type="entry name" value="PROKAR_LIPOPROTEIN"/>
    <property type="match status" value="1"/>
</dbReference>
<name>A0ABW4M3W6_9HYPH</name>
<feature type="chain" id="PRO_5045654814" description="SHOCT domain-containing protein" evidence="1">
    <location>
        <begin position="26"/>
        <end position="132"/>
    </location>
</feature>
<feature type="signal peptide" evidence="1">
    <location>
        <begin position="1"/>
        <end position="25"/>
    </location>
</feature>
<comment type="caution">
    <text evidence="2">The sequence shown here is derived from an EMBL/GenBank/DDBJ whole genome shotgun (WGS) entry which is preliminary data.</text>
</comment>
<evidence type="ECO:0000313" key="3">
    <source>
        <dbReference type="Proteomes" id="UP001597322"/>
    </source>
</evidence>
<reference evidence="3" key="1">
    <citation type="journal article" date="2019" name="Int. J. Syst. Evol. Microbiol.">
        <title>The Global Catalogue of Microorganisms (GCM) 10K type strain sequencing project: providing services to taxonomists for standard genome sequencing and annotation.</title>
        <authorList>
            <consortium name="The Broad Institute Genomics Platform"/>
            <consortium name="The Broad Institute Genome Sequencing Center for Infectious Disease"/>
            <person name="Wu L."/>
            <person name="Ma J."/>
        </authorList>
    </citation>
    <scope>NUCLEOTIDE SEQUENCE [LARGE SCALE GENOMIC DNA]</scope>
    <source>
        <strain evidence="3">CG52</strain>
    </source>
</reference>
<dbReference type="EMBL" id="JBHUEQ010000010">
    <property type="protein sequence ID" value="MFD1745108.1"/>
    <property type="molecule type" value="Genomic_DNA"/>
</dbReference>
<dbReference type="Proteomes" id="UP001597322">
    <property type="component" value="Unassembled WGS sequence"/>
</dbReference>
<keyword evidence="1" id="KW-0732">Signal</keyword>
<dbReference type="RefSeq" id="WP_377398159.1">
    <property type="nucleotide sequence ID" value="NZ_JBHUEQ010000010.1"/>
</dbReference>
<organism evidence="2 3">
    <name type="scientific">Rhizobium helianthi</name>
    <dbReference type="NCBI Taxonomy" id="1132695"/>
    <lineage>
        <taxon>Bacteria</taxon>
        <taxon>Pseudomonadati</taxon>
        <taxon>Pseudomonadota</taxon>
        <taxon>Alphaproteobacteria</taxon>
        <taxon>Hyphomicrobiales</taxon>
        <taxon>Rhizobiaceae</taxon>
        <taxon>Rhizobium/Agrobacterium group</taxon>
        <taxon>Rhizobium</taxon>
    </lineage>
</organism>
<evidence type="ECO:0000256" key="1">
    <source>
        <dbReference type="SAM" id="SignalP"/>
    </source>
</evidence>
<gene>
    <name evidence="2" type="ORF">ACFSE1_06510</name>
</gene>
<proteinExistence type="predicted"/>
<evidence type="ECO:0000313" key="2">
    <source>
        <dbReference type="EMBL" id="MFD1745108.1"/>
    </source>
</evidence>
<evidence type="ECO:0008006" key="4">
    <source>
        <dbReference type="Google" id="ProtNLM"/>
    </source>
</evidence>
<sequence length="132" mass="14057">MVERAGVLGRLPMIMCVCAWPLALAGCNTFALDSGNPRTAPQATIVGPQEAPRPMALSKQNTGTYPTFGRPLTAANSQIDDQQFTSAESQLSSLAAARASGAVSEAEYQRRVNALRKLASEQGAETERQFTN</sequence>
<protein>
    <recommendedName>
        <fullName evidence="4">SHOCT domain-containing protein</fullName>
    </recommendedName>
</protein>
<keyword evidence="3" id="KW-1185">Reference proteome</keyword>
<accession>A0ABW4M3W6</accession>